<organism evidence="6 7">
    <name type="scientific">Corynebacterium gallinarum</name>
    <dbReference type="NCBI Taxonomy" id="2762214"/>
    <lineage>
        <taxon>Bacteria</taxon>
        <taxon>Bacillati</taxon>
        <taxon>Actinomycetota</taxon>
        <taxon>Actinomycetes</taxon>
        <taxon>Mycobacteriales</taxon>
        <taxon>Corynebacteriaceae</taxon>
        <taxon>Corynebacterium</taxon>
    </lineage>
</organism>
<evidence type="ECO:0000313" key="6">
    <source>
        <dbReference type="EMBL" id="MBD8030903.1"/>
    </source>
</evidence>
<dbReference type="PRINTS" id="PR00368">
    <property type="entry name" value="FADPNR"/>
</dbReference>
<keyword evidence="7" id="KW-1185">Reference proteome</keyword>
<dbReference type="GO" id="GO:0016651">
    <property type="term" value="F:oxidoreductase activity, acting on NAD(P)H"/>
    <property type="evidence" value="ECO:0007669"/>
    <property type="project" value="TreeGrafter"/>
</dbReference>
<dbReference type="PANTHER" id="PTHR43557:SF2">
    <property type="entry name" value="RIESKE DOMAIN-CONTAINING PROTEIN-RELATED"/>
    <property type="match status" value="1"/>
</dbReference>
<dbReference type="SUPFAM" id="SSF51905">
    <property type="entry name" value="FAD/NAD(P)-binding domain"/>
    <property type="match status" value="1"/>
</dbReference>
<dbReference type="Gene3D" id="3.50.50.60">
    <property type="entry name" value="FAD/NAD(P)-binding domain"/>
    <property type="match status" value="2"/>
</dbReference>
<dbReference type="AlphaFoldDB" id="A0A8I0LG32"/>
<dbReference type="GO" id="GO:0005737">
    <property type="term" value="C:cytoplasm"/>
    <property type="evidence" value="ECO:0007669"/>
    <property type="project" value="TreeGrafter"/>
</dbReference>
<dbReference type="RefSeq" id="WP_191734147.1">
    <property type="nucleotide sequence ID" value="NZ_JACSPR010000008.1"/>
</dbReference>
<evidence type="ECO:0000256" key="1">
    <source>
        <dbReference type="ARBA" id="ARBA00001974"/>
    </source>
</evidence>
<evidence type="ECO:0000259" key="5">
    <source>
        <dbReference type="Pfam" id="PF07992"/>
    </source>
</evidence>
<dbReference type="Proteomes" id="UP000650224">
    <property type="component" value="Unassembled WGS sequence"/>
</dbReference>
<dbReference type="SUPFAM" id="SSF55424">
    <property type="entry name" value="FAD/NAD-linked reductases, dimerisation (C-terminal) domain"/>
    <property type="match status" value="1"/>
</dbReference>
<proteinExistence type="predicted"/>
<keyword evidence="3" id="KW-0274">FAD</keyword>
<protein>
    <submittedName>
        <fullName evidence="6">FAD-dependent oxidoreductase</fullName>
    </submittedName>
</protein>
<comment type="cofactor">
    <cofactor evidence="1">
        <name>FAD</name>
        <dbReference type="ChEBI" id="CHEBI:57692"/>
    </cofactor>
</comment>
<evidence type="ECO:0000256" key="2">
    <source>
        <dbReference type="ARBA" id="ARBA00022630"/>
    </source>
</evidence>
<accession>A0A8I0LG32</accession>
<evidence type="ECO:0000256" key="3">
    <source>
        <dbReference type="ARBA" id="ARBA00022827"/>
    </source>
</evidence>
<dbReference type="InterPro" id="IPR050446">
    <property type="entry name" value="FAD-oxidoreductase/Apoptosis"/>
</dbReference>
<keyword evidence="4" id="KW-0560">Oxidoreductase</keyword>
<dbReference type="InterPro" id="IPR016156">
    <property type="entry name" value="FAD/NAD-linked_Rdtase_dimer_sf"/>
</dbReference>
<dbReference type="PRINTS" id="PR00469">
    <property type="entry name" value="PNDRDTASEII"/>
</dbReference>
<gene>
    <name evidence="6" type="ORF">H9627_11335</name>
</gene>
<dbReference type="Gene3D" id="3.30.390.30">
    <property type="match status" value="1"/>
</dbReference>
<feature type="domain" description="FAD/NAD(P)-binding" evidence="5">
    <location>
        <begin position="3"/>
        <end position="285"/>
    </location>
</feature>
<dbReference type="InterPro" id="IPR036188">
    <property type="entry name" value="FAD/NAD-bd_sf"/>
</dbReference>
<sequence>MHNIVIAGHGIAGLTAGDTLRRQGFEGTLTVIGEDPHPTYSRPALSKAALDPTADLMDTILPTTTHDTHHTTTIHGCVTGVDADAGVVTLADGIQVPYDGLIIATGTRARRFTDDPNEYTLRTLDDAAALRSRLSTKPSVTIIGGGPLGMEVASGARALGCRVRLVQFGLPMAVQMGPVIAHILTAAATDHGVEIIDALVKSVSPTSSGLTVELDDGSVLDSEVVVSAIGDSANTDWLEGSGLLTDGRLVSDSQGRIRDNIVAAGDVVWFNGQRCPVWTSAIEEARIAATALLHGNDAPEISYQPYFWTDQFGLNVKISGPVPHEGDPVVVEGSLAERSALLHWPELGSAAAINYRMPVPRLHRLAKSATTPVSTA</sequence>
<evidence type="ECO:0000256" key="4">
    <source>
        <dbReference type="ARBA" id="ARBA00023002"/>
    </source>
</evidence>
<comment type="caution">
    <text evidence="6">The sequence shown here is derived from an EMBL/GenBank/DDBJ whole genome shotgun (WGS) entry which is preliminary data.</text>
</comment>
<dbReference type="Pfam" id="PF07992">
    <property type="entry name" value="Pyr_redox_2"/>
    <property type="match status" value="1"/>
</dbReference>
<reference evidence="6 7" key="1">
    <citation type="submission" date="2020-08" db="EMBL/GenBank/DDBJ databases">
        <title>A Genomic Blueprint of the Chicken Gut Microbiome.</title>
        <authorList>
            <person name="Gilroy R."/>
            <person name="Ravi A."/>
            <person name="Getino M."/>
            <person name="Pursley I."/>
            <person name="Horton D.L."/>
            <person name="Alikhan N.-F."/>
            <person name="Baker D."/>
            <person name="Gharbi K."/>
            <person name="Hall N."/>
            <person name="Watson M."/>
            <person name="Adriaenssens E.M."/>
            <person name="Foster-Nyarko E."/>
            <person name="Jarju S."/>
            <person name="Secka A."/>
            <person name="Antonio M."/>
            <person name="Oren A."/>
            <person name="Chaudhuri R."/>
            <person name="La Ragione R.M."/>
            <person name="Hildebrand F."/>
            <person name="Pallen M.J."/>
        </authorList>
    </citation>
    <scope>NUCLEOTIDE SEQUENCE [LARGE SCALE GENOMIC DNA]</scope>
    <source>
        <strain evidence="6 7">Sa1YVA5</strain>
    </source>
</reference>
<dbReference type="PANTHER" id="PTHR43557">
    <property type="entry name" value="APOPTOSIS-INDUCING FACTOR 1"/>
    <property type="match status" value="1"/>
</dbReference>
<evidence type="ECO:0000313" key="7">
    <source>
        <dbReference type="Proteomes" id="UP000650224"/>
    </source>
</evidence>
<dbReference type="EMBL" id="JACSPR010000008">
    <property type="protein sequence ID" value="MBD8030903.1"/>
    <property type="molecule type" value="Genomic_DNA"/>
</dbReference>
<dbReference type="InterPro" id="IPR023753">
    <property type="entry name" value="FAD/NAD-binding_dom"/>
</dbReference>
<name>A0A8I0LG32_9CORY</name>
<keyword evidence="2" id="KW-0285">Flavoprotein</keyword>